<sequence>MLTTEEQTGCTGTTGGVKYQGADTLCTRGRSKTKAQPARCPLCTDVTYGVPAGERCLWSSFSHKAPV</sequence>
<dbReference type="RefSeq" id="WP_158351065.1">
    <property type="nucleotide sequence ID" value="NZ_JAHQCX010000005.1"/>
</dbReference>
<organism evidence="1 2">
    <name type="scientific">Diplocloster modestus</name>
    <dbReference type="NCBI Taxonomy" id="2850322"/>
    <lineage>
        <taxon>Bacteria</taxon>
        <taxon>Bacillati</taxon>
        <taxon>Bacillota</taxon>
        <taxon>Clostridia</taxon>
        <taxon>Lachnospirales</taxon>
        <taxon>Lachnospiraceae</taxon>
        <taxon>Diplocloster</taxon>
    </lineage>
</organism>
<protein>
    <submittedName>
        <fullName evidence="1">Uncharacterized protein</fullName>
    </submittedName>
</protein>
<dbReference type="EMBL" id="JAHQCX010000005">
    <property type="protein sequence ID" value="MBU9726155.1"/>
    <property type="molecule type" value="Genomic_DNA"/>
</dbReference>
<reference evidence="1 2" key="1">
    <citation type="submission" date="2021-06" db="EMBL/GenBank/DDBJ databases">
        <title>Description of novel taxa of the family Lachnospiraceae.</title>
        <authorList>
            <person name="Chaplin A.V."/>
            <person name="Sokolova S.R."/>
            <person name="Pikina A.P."/>
            <person name="Korzhanova M."/>
            <person name="Belova V."/>
            <person name="Korostin D."/>
            <person name="Efimov B.A."/>
        </authorList>
    </citation>
    <scope>NUCLEOTIDE SEQUENCE [LARGE SCALE GENOMIC DNA]</scope>
    <source>
        <strain evidence="1 2">ASD4241</strain>
    </source>
</reference>
<evidence type="ECO:0000313" key="2">
    <source>
        <dbReference type="Proteomes" id="UP001314681"/>
    </source>
</evidence>
<dbReference type="Proteomes" id="UP001314681">
    <property type="component" value="Unassembled WGS sequence"/>
</dbReference>
<proteinExistence type="predicted"/>
<keyword evidence="2" id="KW-1185">Reference proteome</keyword>
<accession>A0ABS6K6L5</accession>
<name>A0ABS6K6L5_9FIRM</name>
<gene>
    <name evidence="1" type="ORF">KTH90_09020</name>
</gene>
<comment type="caution">
    <text evidence="1">The sequence shown here is derived from an EMBL/GenBank/DDBJ whole genome shotgun (WGS) entry which is preliminary data.</text>
</comment>
<evidence type="ECO:0000313" key="1">
    <source>
        <dbReference type="EMBL" id="MBU9726155.1"/>
    </source>
</evidence>